<evidence type="ECO:0000256" key="4">
    <source>
        <dbReference type="SAM" id="SignalP"/>
    </source>
</evidence>
<evidence type="ECO:0000313" key="6">
    <source>
        <dbReference type="Ensembl" id="ENSGMOP00000055393.1"/>
    </source>
</evidence>
<evidence type="ECO:0000256" key="1">
    <source>
        <dbReference type="ARBA" id="ARBA00023125"/>
    </source>
</evidence>
<feature type="DNA-binding region" description="Fork-head" evidence="2">
    <location>
        <begin position="46"/>
        <end position="136"/>
    </location>
</feature>
<dbReference type="InterPro" id="IPR036390">
    <property type="entry name" value="WH_DNA-bd_sf"/>
</dbReference>
<dbReference type="PROSITE" id="PS50039">
    <property type="entry name" value="FORK_HEAD_3"/>
    <property type="match status" value="1"/>
</dbReference>
<dbReference type="SMART" id="SM00339">
    <property type="entry name" value="FH"/>
    <property type="match status" value="1"/>
</dbReference>
<evidence type="ECO:0000256" key="2">
    <source>
        <dbReference type="PROSITE-ProRule" id="PRU00089"/>
    </source>
</evidence>
<name>A0A8C5C1U6_GADMO</name>
<dbReference type="GO" id="GO:0043565">
    <property type="term" value="F:sequence-specific DNA binding"/>
    <property type="evidence" value="ECO:0007669"/>
    <property type="project" value="InterPro"/>
</dbReference>
<reference evidence="6" key="2">
    <citation type="submission" date="2025-09" db="UniProtKB">
        <authorList>
            <consortium name="Ensembl"/>
        </authorList>
    </citation>
    <scope>IDENTIFICATION</scope>
</reference>
<proteinExistence type="predicted"/>
<dbReference type="Gene3D" id="1.10.10.10">
    <property type="entry name" value="Winged helix-like DNA-binding domain superfamily/Winged helix DNA-binding domain"/>
    <property type="match status" value="1"/>
</dbReference>
<accession>A0A8C5C1U6</accession>
<feature type="compositionally biased region" description="Pro residues" evidence="3">
    <location>
        <begin position="205"/>
        <end position="215"/>
    </location>
</feature>
<feature type="domain" description="Fork-head" evidence="5">
    <location>
        <begin position="46"/>
        <end position="136"/>
    </location>
</feature>
<dbReference type="GO" id="GO:0003700">
    <property type="term" value="F:DNA-binding transcription factor activity"/>
    <property type="evidence" value="ECO:0007669"/>
    <property type="project" value="InterPro"/>
</dbReference>
<dbReference type="PANTHER" id="PTHR47316:SF1">
    <property type="entry name" value="FORKHEAD BOX PROTEIN H1"/>
    <property type="match status" value="1"/>
</dbReference>
<dbReference type="Ensembl" id="ENSGMOT00000024934.1">
    <property type="protein sequence ID" value="ENSGMOP00000055393.1"/>
    <property type="gene ID" value="ENSGMOG00000016943.2"/>
</dbReference>
<comment type="subcellular location">
    <subcellularLocation>
        <location evidence="2">Nucleus</location>
    </subcellularLocation>
</comment>
<feature type="signal peptide" evidence="4">
    <location>
        <begin position="1"/>
        <end position="24"/>
    </location>
</feature>
<dbReference type="GO" id="GO:0005634">
    <property type="term" value="C:nucleus"/>
    <property type="evidence" value="ECO:0007669"/>
    <property type="project" value="UniProtKB-SubCell"/>
</dbReference>
<dbReference type="InterPro" id="IPR036388">
    <property type="entry name" value="WH-like_DNA-bd_sf"/>
</dbReference>
<sequence>MRLVYLSWLLFVCNLFILMSQVMPTNTCTKDISLLIYTSGEEIFNRRSKTYLAMIACVLQDTPGKMLTFSQLMEKLEEFVTGDRKCFENNIRVCLSYSKCFVKNPMYPQMPSCKLNYWKLDHSQITVKMVHRHFRKILDQFPELAPKMAKWPLTPQGSPGPITTVPHTPEPADCKAPPTRGSIKFRGPFSIESLLRRDSPSRQGPKPPLPPPPAPQRSGQAVELEQQAYSPGDCGDEAKGWLSWDYLPVETLLPGSDKTWPFHNTWCNVRVGDPGARPFKRMCWEPSAPVTQQRDGQAPYVAGPQSNPMSRYLCDVHHFRL</sequence>
<reference evidence="6" key="1">
    <citation type="submission" date="2025-08" db="UniProtKB">
        <authorList>
            <consortium name="Ensembl"/>
        </authorList>
    </citation>
    <scope>IDENTIFICATION</scope>
</reference>
<dbReference type="Proteomes" id="UP000694546">
    <property type="component" value="Chromosome 22"/>
</dbReference>
<dbReference type="GeneTree" id="ENSGT00910000145033"/>
<keyword evidence="4" id="KW-0732">Signal</keyword>
<dbReference type="PANTHER" id="PTHR47316">
    <property type="entry name" value="FORKHEAD BOX PROTEIN H1"/>
    <property type="match status" value="1"/>
</dbReference>
<evidence type="ECO:0000313" key="7">
    <source>
        <dbReference type="Proteomes" id="UP000694546"/>
    </source>
</evidence>
<organism evidence="6 7">
    <name type="scientific">Gadus morhua</name>
    <name type="common">Atlantic cod</name>
    <dbReference type="NCBI Taxonomy" id="8049"/>
    <lineage>
        <taxon>Eukaryota</taxon>
        <taxon>Metazoa</taxon>
        <taxon>Chordata</taxon>
        <taxon>Craniata</taxon>
        <taxon>Vertebrata</taxon>
        <taxon>Euteleostomi</taxon>
        <taxon>Actinopterygii</taxon>
        <taxon>Neopterygii</taxon>
        <taxon>Teleostei</taxon>
        <taxon>Neoteleostei</taxon>
        <taxon>Acanthomorphata</taxon>
        <taxon>Zeiogadaria</taxon>
        <taxon>Gadariae</taxon>
        <taxon>Gadiformes</taxon>
        <taxon>Gadoidei</taxon>
        <taxon>Gadidae</taxon>
        <taxon>Gadus</taxon>
    </lineage>
</organism>
<dbReference type="Pfam" id="PF00250">
    <property type="entry name" value="Forkhead"/>
    <property type="match status" value="1"/>
</dbReference>
<evidence type="ECO:0000259" key="5">
    <source>
        <dbReference type="PROSITE" id="PS50039"/>
    </source>
</evidence>
<dbReference type="SUPFAM" id="SSF46785">
    <property type="entry name" value="Winged helix' DNA-binding domain"/>
    <property type="match status" value="1"/>
</dbReference>
<keyword evidence="2" id="KW-0539">Nucleus</keyword>
<evidence type="ECO:0000256" key="3">
    <source>
        <dbReference type="SAM" id="MobiDB-lite"/>
    </source>
</evidence>
<dbReference type="InterPro" id="IPR052327">
    <property type="entry name" value="Activin_resp_transcr_regulator"/>
</dbReference>
<dbReference type="InterPro" id="IPR001766">
    <property type="entry name" value="Fork_head_dom"/>
</dbReference>
<protein>
    <recommendedName>
        <fullName evidence="5">Fork-head domain-containing protein</fullName>
    </recommendedName>
</protein>
<feature type="region of interest" description="Disordered" evidence="3">
    <location>
        <begin position="153"/>
        <end position="232"/>
    </location>
</feature>
<keyword evidence="7" id="KW-1185">Reference proteome</keyword>
<keyword evidence="1 2" id="KW-0238">DNA-binding</keyword>
<feature type="chain" id="PRO_5034113852" description="Fork-head domain-containing protein" evidence="4">
    <location>
        <begin position="25"/>
        <end position="321"/>
    </location>
</feature>
<dbReference type="AlphaFoldDB" id="A0A8C5C1U6"/>